<evidence type="ECO:0000313" key="2">
    <source>
        <dbReference type="Proteomes" id="UP000028073"/>
    </source>
</evidence>
<evidence type="ECO:0000313" key="1">
    <source>
        <dbReference type="EMBL" id="KEQ11348.1"/>
    </source>
</evidence>
<organism evidence="1 2">
    <name type="scientific">Endozoicomonas numazuensis</name>
    <dbReference type="NCBI Taxonomy" id="1137799"/>
    <lineage>
        <taxon>Bacteria</taxon>
        <taxon>Pseudomonadati</taxon>
        <taxon>Pseudomonadota</taxon>
        <taxon>Gammaproteobacteria</taxon>
        <taxon>Oceanospirillales</taxon>
        <taxon>Endozoicomonadaceae</taxon>
        <taxon>Endozoicomonas</taxon>
    </lineage>
</organism>
<gene>
    <name evidence="1" type="ORF">GZ78_29105</name>
</gene>
<name>A0A081MYS5_9GAMM</name>
<dbReference type="Proteomes" id="UP000028073">
    <property type="component" value="Unassembled WGS sequence"/>
</dbReference>
<dbReference type="EMBL" id="JOKH01000018">
    <property type="protein sequence ID" value="KEQ11348.1"/>
    <property type="molecule type" value="Genomic_DNA"/>
</dbReference>
<proteinExistence type="predicted"/>
<accession>A0A081MYS5</accession>
<comment type="caution">
    <text evidence="1">The sequence shown here is derived from an EMBL/GenBank/DDBJ whole genome shotgun (WGS) entry which is preliminary data.</text>
</comment>
<evidence type="ECO:0008006" key="3">
    <source>
        <dbReference type="Google" id="ProtNLM"/>
    </source>
</evidence>
<reference evidence="1 2" key="1">
    <citation type="submission" date="2014-06" db="EMBL/GenBank/DDBJ databases">
        <title>Whole Genome Sequences of Three Symbiotic Endozoicomonas Bacteria.</title>
        <authorList>
            <person name="Neave M.J."/>
            <person name="Apprill A."/>
            <person name="Voolstra C.R."/>
        </authorList>
    </citation>
    <scope>NUCLEOTIDE SEQUENCE [LARGE SCALE GENOMIC DNA]</scope>
    <source>
        <strain evidence="1 2">DSM 25634</strain>
    </source>
</reference>
<protein>
    <recommendedName>
        <fullName evidence="3">Peptidase C58 YopT-type domain-containing protein</fullName>
    </recommendedName>
</protein>
<sequence>MKKYISTSTDSSINYKELEKRAFSVLTKQHTSIIKVPDNCCLGVSVEWIENFLEPASGSFNYQRARLLHHEYWSGIESTERRDTLNNKKKKCVDLTYEFLSRKMNGKGINIDVEPHSFKHIKSMLAPLSQAFFLLPKCSTLLILQGLGKNREFQGHNFVISWSLQNENEYIIFLDPAGTQATWKKYKRETYSRFFIRVMDDISDIVGCSIKGDSYSHEEIKSVLLYKGTSLKDITDVD</sequence>
<keyword evidence="2" id="KW-1185">Reference proteome</keyword>
<dbReference type="AlphaFoldDB" id="A0A081MYS5"/>